<evidence type="ECO:0000313" key="3">
    <source>
        <dbReference type="EMBL" id="MCQ8835216.1"/>
    </source>
</evidence>
<feature type="region of interest" description="Disordered" evidence="1">
    <location>
        <begin position="921"/>
        <end position="940"/>
    </location>
</feature>
<evidence type="ECO:0000256" key="1">
    <source>
        <dbReference type="SAM" id="MobiDB-lite"/>
    </source>
</evidence>
<evidence type="ECO:0000259" key="2">
    <source>
        <dbReference type="SMART" id="SM00331"/>
    </source>
</evidence>
<dbReference type="Pfam" id="PF25872">
    <property type="entry name" value="HTH_77"/>
    <property type="match status" value="1"/>
</dbReference>
<reference evidence="3" key="1">
    <citation type="submission" date="2022-06" db="EMBL/GenBank/DDBJ databases">
        <title>WGS of actinobacteria.</title>
        <authorList>
            <person name="Thawai C."/>
        </authorList>
    </citation>
    <scope>NUCLEOTIDE SEQUENCE</scope>
    <source>
        <strain evidence="3">DSM 42010</strain>
    </source>
</reference>
<dbReference type="Gene3D" id="1.25.40.10">
    <property type="entry name" value="Tetratricopeptide repeat domain"/>
    <property type="match status" value="1"/>
</dbReference>
<dbReference type="InterPro" id="IPR058852">
    <property type="entry name" value="HTH_77"/>
</dbReference>
<dbReference type="InterPro" id="IPR011990">
    <property type="entry name" value="TPR-like_helical_dom_sf"/>
</dbReference>
<dbReference type="Pfam" id="PF13401">
    <property type="entry name" value="AAA_22"/>
    <property type="match status" value="1"/>
</dbReference>
<dbReference type="AlphaFoldDB" id="A0A9X2M3Z5"/>
<dbReference type="Gene3D" id="3.60.40.10">
    <property type="entry name" value="PPM-type phosphatase domain"/>
    <property type="match status" value="1"/>
</dbReference>
<dbReference type="InterPro" id="IPR001932">
    <property type="entry name" value="PPM-type_phosphatase-like_dom"/>
</dbReference>
<evidence type="ECO:0000313" key="4">
    <source>
        <dbReference type="Proteomes" id="UP001142400"/>
    </source>
</evidence>
<dbReference type="CDD" id="cd16936">
    <property type="entry name" value="HATPase_RsbW-like"/>
    <property type="match status" value="1"/>
</dbReference>
<dbReference type="Pfam" id="PF07228">
    <property type="entry name" value="SpoIIE"/>
    <property type="match status" value="1"/>
</dbReference>
<dbReference type="Proteomes" id="UP001142400">
    <property type="component" value="Unassembled WGS sequence"/>
</dbReference>
<dbReference type="InterPro" id="IPR049945">
    <property type="entry name" value="AAA_22"/>
</dbReference>
<feature type="domain" description="PPM-type phosphatase" evidence="2">
    <location>
        <begin position="736"/>
        <end position="978"/>
    </location>
</feature>
<dbReference type="SUPFAM" id="SSF52540">
    <property type="entry name" value="P-loop containing nucleoside triphosphate hydrolases"/>
    <property type="match status" value="1"/>
</dbReference>
<dbReference type="FunFam" id="3.30.565.10:FF:000028">
    <property type="entry name" value="PAS sensor protein"/>
    <property type="match status" value="1"/>
</dbReference>
<sequence length="1109" mass="122093">MAGETKRRQTGNIPDEWTTFIGRRRESAEVLQLLSCSRLVTLTGPPGVGKTRLALHVAERLSSAYADGAWLVELAELTDPDLLVLTIIHAAGLHNPAVGTMEELTDYLRDRQMLLVLDNCEHLISPCATLVNKLLREARRLRVLATSREALGIAGEYTFEVPPLSTPAARNPSRIGSPSQYEAVMLFADRASAIAPGFSVTEQNQQTVIELCRRLDGLPLAVELAAGLMRALTTEQILRRLDDQHLLMTEDHRGSKLRHQTLRAAMDWSYQLCSKPEQILWARLAIFAGSFDLSAAEKICGDDKLPRDALLKALIGLVGKSILTRENDNSGGRYRILEAVRQYGHEKLLERRDDQMQNRRHRDYYLNLAERFDAQFFGPDEAAWLRRMETEHANQRKAMEFCFHEPGEARSGLKIAGTLWYYWLTRGALQEGWHWLNQGLAMDSHPSRERARALWVAGSLVMHQGEISRALTLLEESRSIAREIGDQSAAAHATYLSGAAEAYRDHSPRALVLLEEGVALEQDLNEPNACHALAAQHTLAWACLVSGDVERADALQNDCAKRCEALGDRALWSSALIFLGLVEWLRGHTRLAETQVRDVVRAKQDVHDFLGFRYAFEVLAWIAVTDGDGQRAARLFGASEQLWRPMGKFLGAFGAYERWHVQAKEQARRMLGDEAFHAALQQGARLSLGEAARYACGEQSRPNAWRDATAEAQVLTGREVAAARQRASLPSVLPALPAIAAAARFRYRSEHVGGDWYDAIRLSAGRVALVIGHVQSRGLDRAVVTGRLRTAVTTLSRLEPPPDEMLVHLADVVSHILTDIDGIDGCELRVTCLYAVYDPTTGTLLLASAGHPPPAILHPAASDVHFAEVPTGPPLGGGQPVPYKNVEFRLPDGSLLLLYTGGLIGPEPDLPRLADALARATATTSPPVRDPDSSPADHAQEEATWLGGVCEGLFEYLAFSGEPEQDEKDNAAVLAIRNRRLSEQAVAAWHLPFAPESAGQGRDHIRAQLASWGHDEMISTTELVVSELIGNCIRHARSIGANGQLNLRLVLSDVLTCEVSDGSEAVPHIRHPALLDESGRGLQLVAAMTERWGARYTADGKTIWTEQAL</sequence>
<dbReference type="InterPro" id="IPR003594">
    <property type="entry name" value="HATPase_dom"/>
</dbReference>
<dbReference type="SMART" id="SM00331">
    <property type="entry name" value="PP2C_SIG"/>
    <property type="match status" value="1"/>
</dbReference>
<dbReference type="SUPFAM" id="SSF48452">
    <property type="entry name" value="TPR-like"/>
    <property type="match status" value="1"/>
</dbReference>
<dbReference type="PANTHER" id="PTHR47691:SF3">
    <property type="entry name" value="HTH-TYPE TRANSCRIPTIONAL REGULATOR RV0890C-RELATED"/>
    <property type="match status" value="1"/>
</dbReference>
<dbReference type="PANTHER" id="PTHR47691">
    <property type="entry name" value="REGULATOR-RELATED"/>
    <property type="match status" value="1"/>
</dbReference>
<dbReference type="InterPro" id="IPR036457">
    <property type="entry name" value="PPM-type-like_dom_sf"/>
</dbReference>
<dbReference type="PRINTS" id="PR00364">
    <property type="entry name" value="DISEASERSIST"/>
</dbReference>
<keyword evidence="4" id="KW-1185">Reference proteome</keyword>
<accession>A0A9X2M3Z5</accession>
<dbReference type="InterPro" id="IPR027417">
    <property type="entry name" value="P-loop_NTPase"/>
</dbReference>
<organism evidence="3 4">
    <name type="scientific">Streptomyces malaysiensis subsp. samsunensis</name>
    <dbReference type="NCBI Taxonomy" id="459658"/>
    <lineage>
        <taxon>Bacteria</taxon>
        <taxon>Bacillati</taxon>
        <taxon>Actinomycetota</taxon>
        <taxon>Actinomycetes</taxon>
        <taxon>Kitasatosporales</taxon>
        <taxon>Streptomycetaceae</taxon>
        <taxon>Streptomyces</taxon>
        <taxon>Streptomyces violaceusniger group</taxon>
    </lineage>
</organism>
<dbReference type="Gene3D" id="3.40.50.300">
    <property type="entry name" value="P-loop containing nucleotide triphosphate hydrolases"/>
    <property type="match status" value="1"/>
</dbReference>
<name>A0A9X2M3Z5_STRMQ</name>
<dbReference type="InterPro" id="IPR036890">
    <property type="entry name" value="HATPase_C_sf"/>
</dbReference>
<proteinExistence type="predicted"/>
<comment type="caution">
    <text evidence="3">The sequence shown here is derived from an EMBL/GenBank/DDBJ whole genome shotgun (WGS) entry which is preliminary data.</text>
</comment>
<dbReference type="Pfam" id="PF13581">
    <property type="entry name" value="HATPase_c_2"/>
    <property type="match status" value="1"/>
</dbReference>
<dbReference type="RefSeq" id="WP_257635397.1">
    <property type="nucleotide sequence ID" value="NZ_JANIIC010000072.1"/>
</dbReference>
<protein>
    <submittedName>
        <fullName evidence="3">SpoIIE family protein phosphatase</fullName>
    </submittedName>
</protein>
<dbReference type="GO" id="GO:0016887">
    <property type="term" value="F:ATP hydrolysis activity"/>
    <property type="evidence" value="ECO:0007669"/>
    <property type="project" value="InterPro"/>
</dbReference>
<dbReference type="Gene3D" id="3.30.565.10">
    <property type="entry name" value="Histidine kinase-like ATPase, C-terminal domain"/>
    <property type="match status" value="1"/>
</dbReference>
<dbReference type="EMBL" id="JANIIC010000072">
    <property type="protein sequence ID" value="MCQ8835216.1"/>
    <property type="molecule type" value="Genomic_DNA"/>
</dbReference>
<gene>
    <name evidence="3" type="ORF">NQU54_40815</name>
</gene>